<dbReference type="InterPro" id="IPR000847">
    <property type="entry name" value="LysR_HTH_N"/>
</dbReference>
<dbReference type="PROSITE" id="PS50931">
    <property type="entry name" value="HTH_LYSR"/>
    <property type="match status" value="1"/>
</dbReference>
<dbReference type="InterPro" id="IPR005119">
    <property type="entry name" value="LysR_subst-bd"/>
</dbReference>
<dbReference type="Gene3D" id="3.40.190.290">
    <property type="match status" value="1"/>
</dbReference>
<dbReference type="GO" id="GO:0003677">
    <property type="term" value="F:DNA binding"/>
    <property type="evidence" value="ECO:0007669"/>
    <property type="project" value="UniProtKB-KW"/>
</dbReference>
<dbReference type="GO" id="GO:0003700">
    <property type="term" value="F:DNA-binding transcription factor activity"/>
    <property type="evidence" value="ECO:0007669"/>
    <property type="project" value="InterPro"/>
</dbReference>
<proteinExistence type="inferred from homology"/>
<dbReference type="InterPro" id="IPR050950">
    <property type="entry name" value="HTH-type_LysR_regulators"/>
</dbReference>
<dbReference type="PANTHER" id="PTHR30419">
    <property type="entry name" value="HTH-TYPE TRANSCRIPTIONAL REGULATOR YBHD"/>
    <property type="match status" value="1"/>
</dbReference>
<keyword evidence="4" id="KW-0804">Transcription</keyword>
<evidence type="ECO:0000313" key="7">
    <source>
        <dbReference type="Proteomes" id="UP000216225"/>
    </source>
</evidence>
<dbReference type="SUPFAM" id="SSF46785">
    <property type="entry name" value="Winged helix' DNA-binding domain"/>
    <property type="match status" value="1"/>
</dbReference>
<feature type="domain" description="HTH lysR-type" evidence="5">
    <location>
        <begin position="17"/>
        <end position="69"/>
    </location>
</feature>
<dbReference type="Pfam" id="PF03466">
    <property type="entry name" value="LysR_substrate"/>
    <property type="match status" value="1"/>
</dbReference>
<comment type="caution">
    <text evidence="6">The sequence shown here is derived from an EMBL/GenBank/DDBJ whole genome shotgun (WGS) entry which is preliminary data.</text>
</comment>
<dbReference type="Pfam" id="PF00126">
    <property type="entry name" value="HTH_1"/>
    <property type="match status" value="1"/>
</dbReference>
<keyword evidence="2" id="KW-0805">Transcription regulation</keyword>
<protein>
    <submittedName>
        <fullName evidence="6">LysR family transcriptional regulator</fullName>
    </submittedName>
</protein>
<dbReference type="Proteomes" id="UP000216225">
    <property type="component" value="Unassembled WGS sequence"/>
</dbReference>
<accession>A0A3R7GZQ2</accession>
<dbReference type="Gene3D" id="1.10.10.10">
    <property type="entry name" value="Winged helix-like DNA-binding domain superfamily/Winged helix DNA-binding domain"/>
    <property type="match status" value="1"/>
</dbReference>
<name>A0A3R7GZQ2_9BURK</name>
<gene>
    <name evidence="6" type="ORF">CE154_018650</name>
</gene>
<dbReference type="InterPro" id="IPR036388">
    <property type="entry name" value="WH-like_DNA-bd_sf"/>
</dbReference>
<evidence type="ECO:0000256" key="4">
    <source>
        <dbReference type="ARBA" id="ARBA00023163"/>
    </source>
</evidence>
<dbReference type="RefSeq" id="WP_094437636.1">
    <property type="nucleotide sequence ID" value="NZ_NKDB02000004.1"/>
</dbReference>
<dbReference type="GO" id="GO:0005829">
    <property type="term" value="C:cytosol"/>
    <property type="evidence" value="ECO:0007669"/>
    <property type="project" value="TreeGrafter"/>
</dbReference>
<organism evidence="6 7">
    <name type="scientific">Alicycliphilus denitrificans</name>
    <dbReference type="NCBI Taxonomy" id="179636"/>
    <lineage>
        <taxon>Bacteria</taxon>
        <taxon>Pseudomonadati</taxon>
        <taxon>Pseudomonadota</taxon>
        <taxon>Betaproteobacteria</taxon>
        <taxon>Burkholderiales</taxon>
        <taxon>Comamonadaceae</taxon>
        <taxon>Alicycliphilus</taxon>
    </lineage>
</organism>
<evidence type="ECO:0000256" key="1">
    <source>
        <dbReference type="ARBA" id="ARBA00009437"/>
    </source>
</evidence>
<dbReference type="SUPFAM" id="SSF53850">
    <property type="entry name" value="Periplasmic binding protein-like II"/>
    <property type="match status" value="1"/>
</dbReference>
<evidence type="ECO:0000256" key="2">
    <source>
        <dbReference type="ARBA" id="ARBA00023015"/>
    </source>
</evidence>
<keyword evidence="3" id="KW-0238">DNA-binding</keyword>
<evidence type="ECO:0000256" key="3">
    <source>
        <dbReference type="ARBA" id="ARBA00023125"/>
    </source>
</evidence>
<dbReference type="PANTHER" id="PTHR30419:SF2">
    <property type="entry name" value="LYSR FAMILY TRANSCRIPTIONAL REGULATOR"/>
    <property type="match status" value="1"/>
</dbReference>
<reference evidence="6 7" key="1">
    <citation type="submission" date="2018-09" db="EMBL/GenBank/DDBJ databases">
        <title>Genome comparison of Alicycliphilus sp. BQ1, a polyurethanolytic bacterium, with its closest phylogenetic relatives Alicycliphilus denitrificans BC and K601, unable to attack polyurethane.</title>
        <authorList>
            <person name="Loza-Tavera H."/>
            <person name="Lozano L."/>
            <person name="Cevallos M."/>
            <person name="Maya-Lucas O."/>
            <person name="Garcia-Mena J."/>
            <person name="Hernandez J."/>
        </authorList>
    </citation>
    <scope>NUCLEOTIDE SEQUENCE [LARGE SCALE GENOMIC DNA]</scope>
    <source>
        <strain evidence="6 7">BQ1</strain>
    </source>
</reference>
<comment type="similarity">
    <text evidence="1">Belongs to the LysR transcriptional regulatory family.</text>
</comment>
<sequence>MPFNRLHLIRRCDLFTLHLFLSVVEEQQISRAAMREHIAISTATKRIQDLEEIAGAQLLRRTSKGVVPSPAGEVLARYLRQLFSNLNALRDEINAFTEGVRGEVKVAAGRSIIIPFLARELAEYARDYPHVEVIVHELESAQAVQAVAQGEADLGVFEKTPELDLSGVDVVPYREDRLVVLVHRDHPLAERSKVTIEELLSQETLIVSGLMLEEFRMHARRLGQEFRPASQVKSAGVAISLAQAGFGVTIQPECLLRVALFDEVAVVELAEPWAVRSVCVATLRGRTPTSAASALLDVLRAAPGPADPQPHIRQSLG</sequence>
<evidence type="ECO:0000259" key="5">
    <source>
        <dbReference type="PROSITE" id="PS50931"/>
    </source>
</evidence>
<evidence type="ECO:0000313" key="6">
    <source>
        <dbReference type="EMBL" id="RKJ95127.1"/>
    </source>
</evidence>
<dbReference type="InterPro" id="IPR036390">
    <property type="entry name" value="WH_DNA-bd_sf"/>
</dbReference>
<dbReference type="AlphaFoldDB" id="A0A3R7GZQ2"/>
<dbReference type="EMBL" id="NKDB02000004">
    <property type="protein sequence ID" value="RKJ95127.1"/>
    <property type="molecule type" value="Genomic_DNA"/>
</dbReference>